<organism evidence="2 3">
    <name type="scientific">Tripterygium wilfordii</name>
    <name type="common">Thunder God vine</name>
    <dbReference type="NCBI Taxonomy" id="458696"/>
    <lineage>
        <taxon>Eukaryota</taxon>
        <taxon>Viridiplantae</taxon>
        <taxon>Streptophyta</taxon>
        <taxon>Embryophyta</taxon>
        <taxon>Tracheophyta</taxon>
        <taxon>Spermatophyta</taxon>
        <taxon>Magnoliopsida</taxon>
        <taxon>eudicotyledons</taxon>
        <taxon>Gunneridae</taxon>
        <taxon>Pentapetalae</taxon>
        <taxon>rosids</taxon>
        <taxon>fabids</taxon>
        <taxon>Celastrales</taxon>
        <taxon>Celastraceae</taxon>
        <taxon>Tripterygium</taxon>
    </lineage>
</organism>
<accession>A0A7J7CW64</accession>
<dbReference type="PANTHER" id="PTHR35101">
    <property type="entry name" value="OS02G0162600 PROTEIN"/>
    <property type="match status" value="1"/>
</dbReference>
<comment type="caution">
    <text evidence="2">The sequence shown here is derived from an EMBL/GenBank/DDBJ whole genome shotgun (WGS) entry which is preliminary data.</text>
</comment>
<reference evidence="2 3" key="1">
    <citation type="journal article" date="2020" name="Nat. Commun.">
        <title>Genome of Tripterygium wilfordii and identification of cytochrome P450 involved in triptolide biosynthesis.</title>
        <authorList>
            <person name="Tu L."/>
            <person name="Su P."/>
            <person name="Zhang Z."/>
            <person name="Gao L."/>
            <person name="Wang J."/>
            <person name="Hu T."/>
            <person name="Zhou J."/>
            <person name="Zhang Y."/>
            <person name="Zhao Y."/>
            <person name="Liu Y."/>
            <person name="Song Y."/>
            <person name="Tong Y."/>
            <person name="Lu Y."/>
            <person name="Yang J."/>
            <person name="Xu C."/>
            <person name="Jia M."/>
            <person name="Peters R.J."/>
            <person name="Huang L."/>
            <person name="Gao W."/>
        </authorList>
    </citation>
    <scope>NUCLEOTIDE SEQUENCE [LARGE SCALE GENOMIC DNA]</scope>
    <source>
        <strain evidence="3">cv. XIE 37</strain>
        <tissue evidence="2">Leaf</tissue>
    </source>
</reference>
<keyword evidence="3" id="KW-1185">Reference proteome</keyword>
<evidence type="ECO:0000313" key="3">
    <source>
        <dbReference type="Proteomes" id="UP000593562"/>
    </source>
</evidence>
<evidence type="ECO:0000313" key="2">
    <source>
        <dbReference type="EMBL" id="KAF5738330.1"/>
    </source>
</evidence>
<dbReference type="PANTHER" id="PTHR35101:SF12">
    <property type="entry name" value="OS02G0162600 PROTEIN"/>
    <property type="match status" value="1"/>
</dbReference>
<dbReference type="AlphaFoldDB" id="A0A7J7CW64"/>
<feature type="compositionally biased region" description="Low complexity" evidence="1">
    <location>
        <begin position="45"/>
        <end position="62"/>
    </location>
</feature>
<dbReference type="InParanoid" id="A0A7J7CW64"/>
<name>A0A7J7CW64_TRIWF</name>
<protein>
    <submittedName>
        <fullName evidence="2">Uncharacterized protein</fullName>
    </submittedName>
</protein>
<feature type="region of interest" description="Disordered" evidence="1">
    <location>
        <begin position="30"/>
        <end position="62"/>
    </location>
</feature>
<sequence length="100" mass="10551">MATSRIARFITEVAPPQYVSVMRSRASKMLDTINEEDRDVGNDIVASSPKSPSSLSPSSSSASAAATSITSTVAAAAAVGARRSRYLFKEVQTSFSVFES</sequence>
<gene>
    <name evidence="2" type="ORF">HS088_TW13G01226</name>
</gene>
<dbReference type="Proteomes" id="UP000593562">
    <property type="component" value="Unassembled WGS sequence"/>
</dbReference>
<proteinExistence type="predicted"/>
<evidence type="ECO:0000256" key="1">
    <source>
        <dbReference type="SAM" id="MobiDB-lite"/>
    </source>
</evidence>
<dbReference type="EMBL" id="JAAARO010000013">
    <property type="protein sequence ID" value="KAF5738330.1"/>
    <property type="molecule type" value="Genomic_DNA"/>
</dbReference>